<dbReference type="InterPro" id="IPR036676">
    <property type="entry name" value="PurM-like_C_sf"/>
</dbReference>
<dbReference type="InterPro" id="IPR006283">
    <property type="entry name" value="ThiL-like"/>
</dbReference>
<dbReference type="STRING" id="190192.MK0889"/>
<dbReference type="PaxDb" id="190192-MK0889"/>
<dbReference type="Pfam" id="PF02769">
    <property type="entry name" value="AIRS_C"/>
    <property type="match status" value="1"/>
</dbReference>
<dbReference type="Gene3D" id="3.90.650.10">
    <property type="entry name" value="PurM-like C-terminal domain"/>
    <property type="match status" value="1"/>
</dbReference>
<keyword evidence="4" id="KW-1185">Reference proteome</keyword>
<reference evidence="3 4" key="1">
    <citation type="journal article" date="2002" name="Proc. Natl. Acad. Sci. U.S.A.">
        <title>The complete genome of hyperthermophile Methanopyrus kandleri AV19 and monophyly of archaeal methanogens.</title>
        <authorList>
            <person name="Slesarev A.I."/>
            <person name="Mezhevaya K.V."/>
            <person name="Makarova K.S."/>
            <person name="Polushin N.N."/>
            <person name="Shcherbinina O.V."/>
            <person name="Shakhova V.V."/>
            <person name="Belova G.I."/>
            <person name="Aravind L."/>
            <person name="Natale D.A."/>
            <person name="Rogozin I.B."/>
            <person name="Tatusov R.L."/>
            <person name="Wolf Y.I."/>
            <person name="Stetter K.O."/>
            <person name="Malykh A.G."/>
            <person name="Koonin E.V."/>
            <person name="Kozyavkin S.A."/>
        </authorList>
    </citation>
    <scope>NUCLEOTIDE SEQUENCE [LARGE SCALE GENOMIC DNA]</scope>
    <source>
        <strain evidence="4">AV19 / DSM 6324 / JCM 9639 / NBRC 100938</strain>
    </source>
</reference>
<dbReference type="PIRSF" id="PIRSF036541">
    <property type="entry name" value="UCP036541_AIR"/>
    <property type="match status" value="1"/>
</dbReference>
<evidence type="ECO:0000313" key="3">
    <source>
        <dbReference type="EMBL" id="AAM02102.1"/>
    </source>
</evidence>
<gene>
    <name evidence="3" type="ordered locus">MK0889</name>
</gene>
<dbReference type="Gene3D" id="3.30.1330.10">
    <property type="entry name" value="PurM-like, N-terminal domain"/>
    <property type="match status" value="1"/>
</dbReference>
<name>Q8TWZ2_METKA</name>
<dbReference type="Proteomes" id="UP000001826">
    <property type="component" value="Chromosome"/>
</dbReference>
<proteinExistence type="predicted"/>
<dbReference type="HOGENOM" id="CLU_948680_0_0_2"/>
<dbReference type="InterPro" id="IPR011414">
    <property type="entry name" value="UCP036541_AIR"/>
</dbReference>
<sequence>MSLEKVDLERLLEHIEETNFCRRLFREVSEEWKTIIGPLQGDDATVIEVNGERLVINMEGPYPAKIGRKTAIIHSAADVVVTGGEPIVAFDAVQAESEEQAEEILEDLRKQAEGLGIKILGGNTQSHPDLVPCVSVVVIGRLIADEPIPDGTAREGDALVFLGEPVRGDVGDRVYKAKVKFNAFLRFLREGIDVSAAKDASRGGVLGNLLEMMGKAKKGVELRSMPYPTWTGYLGIFMVCMDPNDVERAAEIAFEEGCPFTVAGEVVDEPVIRFGNRELVSEEEMIEVYRRLPYKPPGAGR</sequence>
<dbReference type="PANTHER" id="PTHR30270">
    <property type="entry name" value="THIAMINE-MONOPHOSPHATE KINASE"/>
    <property type="match status" value="1"/>
</dbReference>
<accession>Q8TWZ2</accession>
<dbReference type="InterPro" id="IPR010918">
    <property type="entry name" value="PurM-like_C_dom"/>
</dbReference>
<dbReference type="InterPro" id="IPR016188">
    <property type="entry name" value="PurM-like_N"/>
</dbReference>
<feature type="domain" description="PurM-like C-terminal" evidence="2">
    <location>
        <begin position="191"/>
        <end position="272"/>
    </location>
</feature>
<dbReference type="PANTHER" id="PTHR30270:SF3">
    <property type="entry name" value="THIAMINE-MONOPHOSPHATE KINASE"/>
    <property type="match status" value="1"/>
</dbReference>
<evidence type="ECO:0000313" key="4">
    <source>
        <dbReference type="Proteomes" id="UP000001826"/>
    </source>
</evidence>
<evidence type="ECO:0000259" key="2">
    <source>
        <dbReference type="Pfam" id="PF02769"/>
    </source>
</evidence>
<dbReference type="GO" id="GO:0009030">
    <property type="term" value="F:thiamine-phosphate kinase activity"/>
    <property type="evidence" value="ECO:0007669"/>
    <property type="project" value="InterPro"/>
</dbReference>
<evidence type="ECO:0000259" key="1">
    <source>
        <dbReference type="Pfam" id="PF00586"/>
    </source>
</evidence>
<dbReference type="Pfam" id="PF00586">
    <property type="entry name" value="AIRS"/>
    <property type="match status" value="1"/>
</dbReference>
<protein>
    <submittedName>
        <fullName evidence="3">Predicted enzyme related to selenophosphate synthetase</fullName>
    </submittedName>
</protein>
<dbReference type="AlphaFoldDB" id="Q8TWZ2"/>
<dbReference type="KEGG" id="mka:MK0889"/>
<organism evidence="3 4">
    <name type="scientific">Methanopyrus kandleri (strain AV19 / DSM 6324 / JCM 9639 / NBRC 100938)</name>
    <dbReference type="NCBI Taxonomy" id="190192"/>
    <lineage>
        <taxon>Archaea</taxon>
        <taxon>Methanobacteriati</taxon>
        <taxon>Methanobacteriota</taxon>
        <taxon>Methanomada group</taxon>
        <taxon>Methanopyri</taxon>
        <taxon>Methanopyrales</taxon>
        <taxon>Methanopyraceae</taxon>
        <taxon>Methanopyrus</taxon>
    </lineage>
</organism>
<feature type="domain" description="PurM-like N-terminal" evidence="1">
    <location>
        <begin position="41"/>
        <end position="141"/>
    </location>
</feature>
<dbReference type="EMBL" id="AE009439">
    <property type="protein sequence ID" value="AAM02102.1"/>
    <property type="molecule type" value="Genomic_DNA"/>
</dbReference>
<dbReference type="SUPFAM" id="SSF55326">
    <property type="entry name" value="PurM N-terminal domain-like"/>
    <property type="match status" value="1"/>
</dbReference>
<dbReference type="GO" id="GO:0009228">
    <property type="term" value="P:thiamine biosynthetic process"/>
    <property type="evidence" value="ECO:0007669"/>
    <property type="project" value="InterPro"/>
</dbReference>
<dbReference type="SUPFAM" id="SSF56042">
    <property type="entry name" value="PurM C-terminal domain-like"/>
    <property type="match status" value="1"/>
</dbReference>
<dbReference type="EnsemblBacteria" id="AAM02102">
    <property type="protein sequence ID" value="AAM02102"/>
    <property type="gene ID" value="MK0889"/>
</dbReference>
<dbReference type="InParanoid" id="Q8TWZ2"/>
<dbReference type="FunCoup" id="Q8TWZ2">
    <property type="interactions" value="1"/>
</dbReference>
<dbReference type="InterPro" id="IPR036921">
    <property type="entry name" value="PurM-like_N_sf"/>
</dbReference>